<evidence type="ECO:0008006" key="6">
    <source>
        <dbReference type="Google" id="ProtNLM"/>
    </source>
</evidence>
<organism evidence="4 5">
    <name type="scientific">Zymoseptoria tritici (strain ST99CH_3D7)</name>
    <dbReference type="NCBI Taxonomy" id="1276538"/>
    <lineage>
        <taxon>Eukaryota</taxon>
        <taxon>Fungi</taxon>
        <taxon>Dikarya</taxon>
        <taxon>Ascomycota</taxon>
        <taxon>Pezizomycotina</taxon>
        <taxon>Dothideomycetes</taxon>
        <taxon>Dothideomycetidae</taxon>
        <taxon>Mycosphaerellales</taxon>
        <taxon>Mycosphaerellaceae</taxon>
        <taxon>Zymoseptoria</taxon>
    </lineage>
</organism>
<evidence type="ECO:0000256" key="3">
    <source>
        <dbReference type="SAM" id="SignalP"/>
    </source>
</evidence>
<name>A0A1X7RLW9_ZYMT9</name>
<gene>
    <name evidence="4" type="ORF">ZT3D7_G3350</name>
</gene>
<keyword evidence="5" id="KW-1185">Reference proteome</keyword>
<accession>A0A1X7RLW9</accession>
<dbReference type="Pfam" id="PF01083">
    <property type="entry name" value="Cutinase"/>
    <property type="match status" value="1"/>
</dbReference>
<dbReference type="PANTHER" id="PTHR33630:SF9">
    <property type="entry name" value="CUTINASE 4"/>
    <property type="match status" value="1"/>
</dbReference>
<evidence type="ECO:0000313" key="5">
    <source>
        <dbReference type="Proteomes" id="UP000215127"/>
    </source>
</evidence>
<proteinExistence type="predicted"/>
<dbReference type="PANTHER" id="PTHR33630">
    <property type="entry name" value="CUTINASE RV1984C-RELATED-RELATED"/>
    <property type="match status" value="1"/>
</dbReference>
<dbReference type="SUPFAM" id="SSF53474">
    <property type="entry name" value="alpha/beta-Hydrolases"/>
    <property type="match status" value="1"/>
</dbReference>
<dbReference type="InterPro" id="IPR029058">
    <property type="entry name" value="AB_hydrolase_fold"/>
</dbReference>
<evidence type="ECO:0000313" key="4">
    <source>
        <dbReference type="EMBL" id="SMQ48201.1"/>
    </source>
</evidence>
<dbReference type="EMBL" id="LT853693">
    <property type="protein sequence ID" value="SMQ48201.1"/>
    <property type="molecule type" value="Genomic_DNA"/>
</dbReference>
<protein>
    <recommendedName>
        <fullName evidence="6">Cutinase</fullName>
    </recommendedName>
</protein>
<sequence length="224" mass="23818">MFHSTLLSLSALLALTTAAPLTPRQTVSCVSGLYILVARGSGQAAGEGSVATVADMIEARVPNSLSDAVVYPATFENYFGSVNEGIENAKSKIRSYVDQCGDSSRIALVGFSQGAHVMTDTMAGGTLTQGPIEDEYAQYIKAIVAFGDPRYVDDQSYNVGTADNDGIFARTDSLPRLNRYAGILRSYCDRGDPICARGLLADVHSNEPRKYATQAAEFVAGLVD</sequence>
<evidence type="ECO:0000256" key="1">
    <source>
        <dbReference type="ARBA" id="ARBA00022801"/>
    </source>
</evidence>
<reference evidence="4 5" key="1">
    <citation type="submission" date="2016-06" db="EMBL/GenBank/DDBJ databases">
        <authorList>
            <person name="Kjaerup R.B."/>
            <person name="Dalgaard T.S."/>
            <person name="Juul-Madsen H.R."/>
        </authorList>
    </citation>
    <scope>NUCLEOTIDE SEQUENCE [LARGE SCALE GENOMIC DNA]</scope>
</reference>
<dbReference type="InterPro" id="IPR000675">
    <property type="entry name" value="Cutinase/axe"/>
</dbReference>
<dbReference type="Gene3D" id="3.40.50.1820">
    <property type="entry name" value="alpha/beta hydrolase"/>
    <property type="match status" value="1"/>
</dbReference>
<feature type="signal peptide" evidence="3">
    <location>
        <begin position="1"/>
        <end position="18"/>
    </location>
</feature>
<dbReference type="AlphaFoldDB" id="A0A1X7RLW9"/>
<dbReference type="STRING" id="1276538.A0A1X7RLW9"/>
<keyword evidence="3" id="KW-0732">Signal</keyword>
<dbReference type="Proteomes" id="UP000215127">
    <property type="component" value="Chromosome 2"/>
</dbReference>
<keyword evidence="2" id="KW-1015">Disulfide bond</keyword>
<keyword evidence="1" id="KW-0378">Hydrolase</keyword>
<dbReference type="SMART" id="SM01110">
    <property type="entry name" value="Cutinase"/>
    <property type="match status" value="1"/>
</dbReference>
<dbReference type="GO" id="GO:0052689">
    <property type="term" value="F:carboxylic ester hydrolase activity"/>
    <property type="evidence" value="ECO:0007669"/>
    <property type="project" value="UniProtKB-ARBA"/>
</dbReference>
<evidence type="ECO:0000256" key="2">
    <source>
        <dbReference type="ARBA" id="ARBA00023157"/>
    </source>
</evidence>
<feature type="chain" id="PRO_5013321885" description="Cutinase" evidence="3">
    <location>
        <begin position="19"/>
        <end position="224"/>
    </location>
</feature>